<dbReference type="RefSeq" id="WP_193150511.1">
    <property type="nucleotide sequence ID" value="NZ_CP041235.1"/>
</dbReference>
<dbReference type="CDD" id="cd01949">
    <property type="entry name" value="GGDEF"/>
    <property type="match status" value="1"/>
</dbReference>
<comment type="catalytic activity">
    <reaction evidence="2">
        <text>2 GTP = 3',3'-c-di-GMP + 2 diphosphate</text>
        <dbReference type="Rhea" id="RHEA:24898"/>
        <dbReference type="ChEBI" id="CHEBI:33019"/>
        <dbReference type="ChEBI" id="CHEBI:37565"/>
        <dbReference type="ChEBI" id="CHEBI:58805"/>
        <dbReference type="EC" id="2.7.7.65"/>
    </reaction>
</comment>
<dbReference type="InterPro" id="IPR050469">
    <property type="entry name" value="Diguanylate_Cyclase"/>
</dbReference>
<dbReference type="GO" id="GO:0000160">
    <property type="term" value="P:phosphorelay signal transduction system"/>
    <property type="evidence" value="ECO:0007669"/>
    <property type="project" value="InterPro"/>
</dbReference>
<dbReference type="SUPFAM" id="SSF55073">
    <property type="entry name" value="Nucleotide cyclase"/>
    <property type="match status" value="1"/>
</dbReference>
<feature type="modified residue" description="4-aspartylphosphate" evidence="3">
    <location>
        <position position="58"/>
    </location>
</feature>
<dbReference type="Pfam" id="PF00072">
    <property type="entry name" value="Response_reg"/>
    <property type="match status" value="1"/>
</dbReference>
<sequence>MPEYAKQITILYVEDEDDVREGYARALKRISKELYTANNGIVGLECFKKYQPDIVVSDIKMPEMNGLDMIRAIKEIEPDVKVIFTTAHSESAYLLEAIELQVEGYLLKPVQKKSLTALIKKLAKNIIIEKEYEEQREILQYIIDSESSISVVANIEHVSFASKSFLKYFGVESVEEFNEKFHSIINIFSNEEDSINRKNIQAFLEKDGSLYDFIHSLNETQRITTIVNSKYEKKSFLVNISKINETQFLMNFTDVTEIEKQREAITKRANHDMLTGLYNRNRFEEIFAYELSQVKRYGYPLSLAIADIDHFKLFNDRYGHLVGDEILKLVANTLISCTRSADTIARWGGEEFVMLLPQTALNDAQLLLEKCRKKIEELHTQEYGKITLSFGVTAYKKGDTLKSMLQRADEALYSAKEKGRNQVVSKK</sequence>
<name>A0A7M1B6I3_9BACT</name>
<evidence type="ECO:0000259" key="4">
    <source>
        <dbReference type="PROSITE" id="PS50110"/>
    </source>
</evidence>
<dbReference type="PANTHER" id="PTHR45138">
    <property type="entry name" value="REGULATORY COMPONENTS OF SENSORY TRANSDUCTION SYSTEM"/>
    <property type="match status" value="1"/>
</dbReference>
<feature type="domain" description="Response regulatory" evidence="4">
    <location>
        <begin position="9"/>
        <end position="123"/>
    </location>
</feature>
<dbReference type="Pfam" id="PF00990">
    <property type="entry name" value="GGDEF"/>
    <property type="match status" value="1"/>
</dbReference>
<dbReference type="InterPro" id="IPR029787">
    <property type="entry name" value="Nucleotide_cyclase"/>
</dbReference>
<keyword evidence="3" id="KW-0597">Phosphoprotein</keyword>
<dbReference type="AlphaFoldDB" id="A0A7M1B6I3"/>
<evidence type="ECO:0000313" key="7">
    <source>
        <dbReference type="Proteomes" id="UP000593719"/>
    </source>
</evidence>
<dbReference type="FunFam" id="3.30.70.270:FF:000001">
    <property type="entry name" value="Diguanylate cyclase domain protein"/>
    <property type="match status" value="1"/>
</dbReference>
<gene>
    <name evidence="6" type="ORF">FJR45_10585</name>
</gene>
<protein>
    <recommendedName>
        <fullName evidence="1">diguanylate cyclase</fullName>
        <ecNumber evidence="1">2.7.7.65</ecNumber>
    </recommendedName>
</protein>
<dbReference type="SMART" id="SM00448">
    <property type="entry name" value="REC"/>
    <property type="match status" value="1"/>
</dbReference>
<feature type="domain" description="GGDEF" evidence="5">
    <location>
        <begin position="299"/>
        <end position="427"/>
    </location>
</feature>
<keyword evidence="7" id="KW-1185">Reference proteome</keyword>
<proteinExistence type="predicted"/>
<dbReference type="CDD" id="cd17536">
    <property type="entry name" value="REC_YesN-like"/>
    <property type="match status" value="1"/>
</dbReference>
<dbReference type="Proteomes" id="UP000593719">
    <property type="component" value="Chromosome"/>
</dbReference>
<dbReference type="PROSITE" id="PS50887">
    <property type="entry name" value="GGDEF"/>
    <property type="match status" value="1"/>
</dbReference>
<dbReference type="PROSITE" id="PS50110">
    <property type="entry name" value="RESPONSE_REGULATORY"/>
    <property type="match status" value="1"/>
</dbReference>
<dbReference type="Gene3D" id="3.40.50.2300">
    <property type="match status" value="1"/>
</dbReference>
<dbReference type="EC" id="2.7.7.65" evidence="1"/>
<evidence type="ECO:0000256" key="1">
    <source>
        <dbReference type="ARBA" id="ARBA00012528"/>
    </source>
</evidence>
<organism evidence="6 7">
    <name type="scientific">Sulfurimonas sediminis</name>
    <dbReference type="NCBI Taxonomy" id="2590020"/>
    <lineage>
        <taxon>Bacteria</taxon>
        <taxon>Pseudomonadati</taxon>
        <taxon>Campylobacterota</taxon>
        <taxon>Epsilonproteobacteria</taxon>
        <taxon>Campylobacterales</taxon>
        <taxon>Sulfurimonadaceae</taxon>
        <taxon>Sulfurimonas</taxon>
    </lineage>
</organism>
<dbReference type="KEGG" id="ssei:FJR45_10585"/>
<dbReference type="SMART" id="SM00267">
    <property type="entry name" value="GGDEF"/>
    <property type="match status" value="1"/>
</dbReference>
<reference evidence="6 7" key="1">
    <citation type="submission" date="2019-06" db="EMBL/GenBank/DDBJ databases">
        <title>Sulfurimonas gotlandica sp. nov., a chemoautotrophic and psychrotolerant epsilonproteobacterium isolated from a pelagic redoxcline, and an emended description of the genus Sulfurimonas.</title>
        <authorList>
            <person name="Wang S."/>
            <person name="Jiang L."/>
            <person name="Shao Z."/>
        </authorList>
    </citation>
    <scope>NUCLEOTIDE SEQUENCE [LARGE SCALE GENOMIC DNA]</scope>
    <source>
        <strain evidence="6 7">S2-6</strain>
    </source>
</reference>
<dbReference type="InterPro" id="IPR043128">
    <property type="entry name" value="Rev_trsase/Diguanyl_cyclase"/>
</dbReference>
<evidence type="ECO:0000259" key="5">
    <source>
        <dbReference type="PROSITE" id="PS50887"/>
    </source>
</evidence>
<dbReference type="EMBL" id="CP041235">
    <property type="protein sequence ID" value="QOP44368.1"/>
    <property type="molecule type" value="Genomic_DNA"/>
</dbReference>
<dbReference type="InterPro" id="IPR001789">
    <property type="entry name" value="Sig_transdc_resp-reg_receiver"/>
</dbReference>
<accession>A0A7M1B6I3</accession>
<dbReference type="InterPro" id="IPR011006">
    <property type="entry name" value="CheY-like_superfamily"/>
</dbReference>
<dbReference type="GO" id="GO:0052621">
    <property type="term" value="F:diguanylate cyclase activity"/>
    <property type="evidence" value="ECO:0007669"/>
    <property type="project" value="UniProtKB-EC"/>
</dbReference>
<evidence type="ECO:0000256" key="3">
    <source>
        <dbReference type="PROSITE-ProRule" id="PRU00169"/>
    </source>
</evidence>
<dbReference type="NCBIfam" id="TIGR00254">
    <property type="entry name" value="GGDEF"/>
    <property type="match status" value="1"/>
</dbReference>
<dbReference type="Gene3D" id="3.30.70.270">
    <property type="match status" value="1"/>
</dbReference>
<evidence type="ECO:0000313" key="6">
    <source>
        <dbReference type="EMBL" id="QOP44368.1"/>
    </source>
</evidence>
<dbReference type="InterPro" id="IPR000160">
    <property type="entry name" value="GGDEF_dom"/>
</dbReference>
<dbReference type="PANTHER" id="PTHR45138:SF9">
    <property type="entry name" value="DIGUANYLATE CYCLASE DGCM-RELATED"/>
    <property type="match status" value="1"/>
</dbReference>
<dbReference type="SUPFAM" id="SSF52172">
    <property type="entry name" value="CheY-like"/>
    <property type="match status" value="1"/>
</dbReference>
<evidence type="ECO:0000256" key="2">
    <source>
        <dbReference type="ARBA" id="ARBA00034247"/>
    </source>
</evidence>